<protein>
    <submittedName>
        <fullName evidence="1">Uncharacterized protein</fullName>
    </submittedName>
</protein>
<organism evidence="1 2">
    <name type="scientific">Zostera marina</name>
    <name type="common">Eelgrass</name>
    <dbReference type="NCBI Taxonomy" id="29655"/>
    <lineage>
        <taxon>Eukaryota</taxon>
        <taxon>Viridiplantae</taxon>
        <taxon>Streptophyta</taxon>
        <taxon>Embryophyta</taxon>
        <taxon>Tracheophyta</taxon>
        <taxon>Spermatophyta</taxon>
        <taxon>Magnoliopsida</taxon>
        <taxon>Liliopsida</taxon>
        <taxon>Zosteraceae</taxon>
        <taxon>Zostera</taxon>
    </lineage>
</organism>
<dbReference type="EMBL" id="LFYR01002048">
    <property type="protein sequence ID" value="KMZ57605.1"/>
    <property type="molecule type" value="Genomic_DNA"/>
</dbReference>
<sequence length="83" mass="9675">MPTNVQTVSATVSEKLLIKFSDLSEFDFDYDASGIWSPRLPVPCYDDSSDDSSKTTGKPHRQRRIFQFQVFWCLWIGNLERRL</sequence>
<evidence type="ECO:0000313" key="1">
    <source>
        <dbReference type="EMBL" id="KMZ57605.1"/>
    </source>
</evidence>
<gene>
    <name evidence="1" type="ORF">ZOSMA_84G00430</name>
</gene>
<dbReference type="OrthoDB" id="686565at2759"/>
<dbReference type="Proteomes" id="UP000036987">
    <property type="component" value="Unassembled WGS sequence"/>
</dbReference>
<proteinExistence type="predicted"/>
<evidence type="ECO:0000313" key="2">
    <source>
        <dbReference type="Proteomes" id="UP000036987"/>
    </source>
</evidence>
<dbReference type="PANTHER" id="PTHR34287:SF15">
    <property type="entry name" value="OS06G0551500 PROTEIN"/>
    <property type="match status" value="1"/>
</dbReference>
<keyword evidence="2" id="KW-1185">Reference proteome</keyword>
<accession>A0A0K9NNS4</accession>
<reference evidence="2" key="1">
    <citation type="journal article" date="2016" name="Nature">
        <title>The genome of the seagrass Zostera marina reveals angiosperm adaptation to the sea.</title>
        <authorList>
            <person name="Olsen J.L."/>
            <person name="Rouze P."/>
            <person name="Verhelst B."/>
            <person name="Lin Y.-C."/>
            <person name="Bayer T."/>
            <person name="Collen J."/>
            <person name="Dattolo E."/>
            <person name="De Paoli E."/>
            <person name="Dittami S."/>
            <person name="Maumus F."/>
            <person name="Michel G."/>
            <person name="Kersting A."/>
            <person name="Lauritano C."/>
            <person name="Lohaus R."/>
            <person name="Toepel M."/>
            <person name="Tonon T."/>
            <person name="Vanneste K."/>
            <person name="Amirebrahimi M."/>
            <person name="Brakel J."/>
            <person name="Bostroem C."/>
            <person name="Chovatia M."/>
            <person name="Grimwood J."/>
            <person name="Jenkins J.W."/>
            <person name="Jueterbock A."/>
            <person name="Mraz A."/>
            <person name="Stam W.T."/>
            <person name="Tice H."/>
            <person name="Bornberg-Bauer E."/>
            <person name="Green P.J."/>
            <person name="Pearson G.A."/>
            <person name="Procaccini G."/>
            <person name="Duarte C.M."/>
            <person name="Schmutz J."/>
            <person name="Reusch T.B.H."/>
            <person name="Van de Peer Y."/>
        </authorList>
    </citation>
    <scope>NUCLEOTIDE SEQUENCE [LARGE SCALE GENOMIC DNA]</scope>
    <source>
        <strain evidence="2">cv. Finnish</strain>
    </source>
</reference>
<name>A0A0K9NNS4_ZOSMR</name>
<dbReference type="AlphaFoldDB" id="A0A0K9NNS4"/>
<comment type="caution">
    <text evidence="1">The sequence shown here is derived from an EMBL/GenBank/DDBJ whole genome shotgun (WGS) entry which is preliminary data.</text>
</comment>
<dbReference type="PANTHER" id="PTHR34287">
    <property type="entry name" value="OS06G0551500 PROTEIN-RELATED"/>
    <property type="match status" value="1"/>
</dbReference>